<keyword evidence="6 10" id="KW-1133">Transmembrane helix</keyword>
<evidence type="ECO:0000256" key="7">
    <source>
        <dbReference type="ARBA" id="ARBA00023065"/>
    </source>
</evidence>
<feature type="transmembrane region" description="Helical" evidence="10">
    <location>
        <begin position="86"/>
        <end position="108"/>
    </location>
</feature>
<feature type="transmembrane region" description="Helical" evidence="10">
    <location>
        <begin position="157"/>
        <end position="176"/>
    </location>
</feature>
<evidence type="ECO:0000256" key="1">
    <source>
        <dbReference type="ARBA" id="ARBA00004651"/>
    </source>
</evidence>
<comment type="subcellular location">
    <subcellularLocation>
        <location evidence="1">Cell membrane</location>
        <topology evidence="1">Multi-pass membrane protein</topology>
    </subcellularLocation>
</comment>
<feature type="transmembrane region" description="Helical" evidence="10">
    <location>
        <begin position="196"/>
        <end position="216"/>
    </location>
</feature>
<feature type="transmembrane region" description="Helical" evidence="10">
    <location>
        <begin position="50"/>
        <end position="74"/>
    </location>
</feature>
<accession>A0ABY6D316</accession>
<dbReference type="RefSeq" id="WP_263051191.1">
    <property type="nucleotide sequence ID" value="NZ_CP106735.1"/>
</dbReference>
<dbReference type="PANTHER" id="PTHR43298">
    <property type="entry name" value="MULTIDRUG RESISTANCE PROTEIN NORM-RELATED"/>
    <property type="match status" value="1"/>
</dbReference>
<dbReference type="CDD" id="cd13131">
    <property type="entry name" value="MATE_NorM_like"/>
    <property type="match status" value="1"/>
</dbReference>
<dbReference type="PANTHER" id="PTHR43298:SF2">
    <property type="entry name" value="FMN_FAD EXPORTER YEEO-RELATED"/>
    <property type="match status" value="1"/>
</dbReference>
<evidence type="ECO:0000256" key="3">
    <source>
        <dbReference type="ARBA" id="ARBA00022449"/>
    </source>
</evidence>
<feature type="transmembrane region" description="Helical" evidence="10">
    <location>
        <begin position="128"/>
        <end position="145"/>
    </location>
</feature>
<keyword evidence="3" id="KW-0050">Antiport</keyword>
<dbReference type="InterPro" id="IPR048279">
    <property type="entry name" value="MdtK-like"/>
</dbReference>
<dbReference type="PIRSF" id="PIRSF006603">
    <property type="entry name" value="DinF"/>
    <property type="match status" value="1"/>
</dbReference>
<dbReference type="InterPro" id="IPR002528">
    <property type="entry name" value="MATE_fam"/>
</dbReference>
<protein>
    <recommendedName>
        <fullName evidence="9">Multidrug-efflux transporter</fullName>
    </recommendedName>
</protein>
<keyword evidence="12" id="KW-1185">Reference proteome</keyword>
<feature type="transmembrane region" description="Helical" evidence="10">
    <location>
        <begin position="415"/>
        <end position="436"/>
    </location>
</feature>
<evidence type="ECO:0000256" key="9">
    <source>
        <dbReference type="ARBA" id="ARBA00031636"/>
    </source>
</evidence>
<evidence type="ECO:0000256" key="6">
    <source>
        <dbReference type="ARBA" id="ARBA00022989"/>
    </source>
</evidence>
<keyword evidence="5 10" id="KW-0812">Transmembrane</keyword>
<dbReference type="EMBL" id="CP106735">
    <property type="protein sequence ID" value="UXX79453.1"/>
    <property type="molecule type" value="Genomic_DNA"/>
</dbReference>
<dbReference type="NCBIfam" id="TIGR00797">
    <property type="entry name" value="matE"/>
    <property type="match status" value="1"/>
</dbReference>
<feature type="transmembrane region" description="Helical" evidence="10">
    <location>
        <begin position="12"/>
        <end position="30"/>
    </location>
</feature>
<evidence type="ECO:0000256" key="4">
    <source>
        <dbReference type="ARBA" id="ARBA00022475"/>
    </source>
</evidence>
<evidence type="ECO:0000313" key="12">
    <source>
        <dbReference type="Proteomes" id="UP001062165"/>
    </source>
</evidence>
<organism evidence="11 12">
    <name type="scientific">Reichenbachiella carrageenanivorans</name>
    <dbReference type="NCBI Taxonomy" id="2979869"/>
    <lineage>
        <taxon>Bacteria</taxon>
        <taxon>Pseudomonadati</taxon>
        <taxon>Bacteroidota</taxon>
        <taxon>Cytophagia</taxon>
        <taxon>Cytophagales</taxon>
        <taxon>Reichenbachiellaceae</taxon>
        <taxon>Reichenbachiella</taxon>
    </lineage>
</organism>
<evidence type="ECO:0000256" key="8">
    <source>
        <dbReference type="ARBA" id="ARBA00023136"/>
    </source>
</evidence>
<dbReference type="Proteomes" id="UP001062165">
    <property type="component" value="Chromosome"/>
</dbReference>
<gene>
    <name evidence="11" type="ORF">N7E81_19065</name>
</gene>
<dbReference type="InterPro" id="IPR050222">
    <property type="entry name" value="MATE_MdtK"/>
</dbReference>
<evidence type="ECO:0000256" key="10">
    <source>
        <dbReference type="SAM" id="Phobius"/>
    </source>
</evidence>
<proteinExistence type="predicted"/>
<evidence type="ECO:0000256" key="5">
    <source>
        <dbReference type="ARBA" id="ARBA00022692"/>
    </source>
</evidence>
<evidence type="ECO:0000313" key="11">
    <source>
        <dbReference type="EMBL" id="UXX79453.1"/>
    </source>
</evidence>
<feature type="transmembrane region" description="Helical" evidence="10">
    <location>
        <begin position="316"/>
        <end position="334"/>
    </location>
</feature>
<evidence type="ECO:0000256" key="2">
    <source>
        <dbReference type="ARBA" id="ARBA00022448"/>
    </source>
</evidence>
<feature type="transmembrane region" description="Helical" evidence="10">
    <location>
        <begin position="388"/>
        <end position="409"/>
    </location>
</feature>
<feature type="transmembrane region" description="Helical" evidence="10">
    <location>
        <begin position="270"/>
        <end position="295"/>
    </location>
</feature>
<sequence>MTLKEHYKTNITLAYPVMLSQMGHILVAVADSMMVGRLGAVPLASVSLANSVFSVIMLFGIGVSYGMTPLIAAADGANDKRQGAKFFKHGVYLSAILGVMLVLVGLLVGRGMGWLDQDPAVLAGALPYFYTLVFSLFPLMIFQAFRQFAEGLSMTRQAMYISVSGNLLNVIFNYGLIYGELGMPALGMVGAGWSSLISRVIMAIAMVTFVLSYKRLRRYVMLWSKIKIRGFVMRRILGIGVPSGLQYIFEIGAFSMAAVMVGWIGAEALAAHQIALNLSAITYMTATGISAAGAIRTGNQLGRKDYRTLRTAGMTCFAMAAVMMAFFGTGFIFGNTYLPTWYINDPDVIQMAGSLLIIAAFFQISDGVQAVGLGVLRGIADVKVPTLVTLFAYWLMAIPLGYLFGIYLGWGAKGIWVALLIGLTLAAVLHLARFHVLSKRYIIKNQ</sequence>
<feature type="transmembrane region" description="Helical" evidence="10">
    <location>
        <begin position="354"/>
        <end position="376"/>
    </location>
</feature>
<keyword evidence="2" id="KW-0813">Transport</keyword>
<keyword evidence="4" id="KW-1003">Cell membrane</keyword>
<keyword evidence="8 10" id="KW-0472">Membrane</keyword>
<name>A0ABY6D316_9BACT</name>
<dbReference type="Pfam" id="PF01554">
    <property type="entry name" value="MatE"/>
    <property type="match status" value="2"/>
</dbReference>
<reference evidence="11" key="1">
    <citation type="submission" date="2022-10" db="EMBL/GenBank/DDBJ databases">
        <title>Comparative genomics and taxonomic characterization of three novel marine species of genus Reichenbachiella exhibiting antioxidant and polysaccharide degradation activities.</title>
        <authorList>
            <person name="Muhammad N."/>
            <person name="Lee Y.-J."/>
            <person name="Ko J."/>
            <person name="Kim S.-G."/>
        </authorList>
    </citation>
    <scope>NUCLEOTIDE SEQUENCE</scope>
    <source>
        <strain evidence="11">Wsw4-B4</strain>
    </source>
</reference>
<keyword evidence="7" id="KW-0406">Ion transport</keyword>
<feature type="transmembrane region" description="Helical" evidence="10">
    <location>
        <begin position="236"/>
        <end position="264"/>
    </location>
</feature>